<reference evidence="2" key="1">
    <citation type="submission" date="2017-02" db="UniProtKB">
        <authorList>
            <consortium name="WormBaseParasite"/>
        </authorList>
    </citation>
    <scope>IDENTIFICATION</scope>
</reference>
<evidence type="ECO:0000313" key="2">
    <source>
        <dbReference type="WBParaSite" id="ASIM_0000736701-mRNA-1"/>
    </source>
</evidence>
<dbReference type="WBParaSite" id="ASIM_0000736701-mRNA-1">
    <property type="protein sequence ID" value="ASIM_0000736701-mRNA-1"/>
    <property type="gene ID" value="ASIM_0000736701"/>
</dbReference>
<organism evidence="2">
    <name type="scientific">Anisakis simplex</name>
    <name type="common">Herring worm</name>
    <dbReference type="NCBI Taxonomy" id="6269"/>
    <lineage>
        <taxon>Eukaryota</taxon>
        <taxon>Metazoa</taxon>
        <taxon>Ecdysozoa</taxon>
        <taxon>Nematoda</taxon>
        <taxon>Chromadorea</taxon>
        <taxon>Rhabditida</taxon>
        <taxon>Spirurina</taxon>
        <taxon>Ascaridomorpha</taxon>
        <taxon>Ascaridoidea</taxon>
        <taxon>Anisakidae</taxon>
        <taxon>Anisakis</taxon>
        <taxon>Anisakis simplex complex</taxon>
    </lineage>
</organism>
<sequence length="50" mass="5814">LTIATKTRSVQRRLDPKLVHGDERRLSMNRSKTNNLMIRYSPSEQECAVI</sequence>
<name>A0A0M3JIA2_ANISI</name>
<accession>A0A0M3JIA2</accession>
<feature type="region of interest" description="Disordered" evidence="1">
    <location>
        <begin position="1"/>
        <end position="22"/>
    </location>
</feature>
<protein>
    <submittedName>
        <fullName evidence="2">Transposase</fullName>
    </submittedName>
</protein>
<proteinExistence type="predicted"/>
<dbReference type="AlphaFoldDB" id="A0A0M3JIA2"/>
<feature type="compositionally biased region" description="Basic and acidic residues" evidence="1">
    <location>
        <begin position="12"/>
        <end position="22"/>
    </location>
</feature>
<evidence type="ECO:0000256" key="1">
    <source>
        <dbReference type="SAM" id="MobiDB-lite"/>
    </source>
</evidence>